<feature type="region of interest" description="Disordered" evidence="5">
    <location>
        <begin position="114"/>
        <end position="164"/>
    </location>
</feature>
<feature type="compositionally biased region" description="Basic and acidic residues" evidence="5">
    <location>
        <begin position="37"/>
        <end position="51"/>
    </location>
</feature>
<feature type="region of interest" description="Disordered" evidence="5">
    <location>
        <begin position="1484"/>
        <end position="1521"/>
    </location>
</feature>
<dbReference type="InterPro" id="IPR011990">
    <property type="entry name" value="TPR-like_helical_dom_sf"/>
</dbReference>
<dbReference type="Gene3D" id="1.25.40.10">
    <property type="entry name" value="Tetratricopeptide repeat domain"/>
    <property type="match status" value="1"/>
</dbReference>
<evidence type="ECO:0000313" key="7">
    <source>
        <dbReference type="EMBL" id="KAL1884798.1"/>
    </source>
</evidence>
<sequence>MPGSLVESVKQDIKSLASCTPSTVSSLQTLLRPSNPDAEKTASSQKRDTKTTKAGTISKNSRSTRTTKSRTAAKVSVFQAPTDIQDEARLSRQEKLVLATEVFNVASKSLSDALKTPVSRRQLANTPDQLQHTPNTKAPLRASSPNRIVPSPTKSKPSHVRRTSTLMADEGVLATAECARLSLSCLRTLRSEQGDQPSEFPNMQLEQGACILAGRLLSLGLNELAYKELRGLKRRIQQHLDNVADSAGRTKKAGTVNNFSDDASKESMADLLTFKNIGAASSALGLLVSFQANALRLIVSEKRSSVIQKLYPTLILSNPSSPARIITDALKSGALSKDKAALQLQSLSYNLSCLCPSGQKYGDQTPPVSKSQAKPVFSLNIQLLALEVRTMWWKVSGHVCEPNKELWDPLARSLSAFAQNEHTIDDSEFSAIYKTILRLQSAMGEDERKLSVKSKDPNTIRKINVVLGQLAQEAGCTDYALTIYNNLLGLPALEQSVVVGIIRCRIACLNIQMTKSAGCPAAIAQSLSEAAATLGSLLKGTATDMEQLLIESAKLKKLAMSVLANTVSRNGGTDGATDELKSRVVEYLQGFVRFLRRYIGRQPAEDSDEKEFEQFQHKIAVSKNIILAAIDSATAVGKLVVMGEATAWEDALPMFSDCQRILGLLEPENLSQDDSFVDDTRGIAFVKLSNVFWSRYLKERESGKGYKQLIPLLRQSTALLLNCSPSERSTGFAALKFERLAHLYAEGNIGSESAKAFHQSIHEHIGSGILQDLMSTVAGKPAHRAFQDPKSEGFVLGRVLNGHLRVQLRRRNNTDPVTFDDTGLEPEERGFILEWQMGLLMDAHVHSSSDESLRPTLTSLVSTLLSLYTPDVYPIHRLRIIMYTLRFILQHPGAVDVPVAETLVSEGTAIIKEGRSRFDDPVLSGLEGHLKSCLRLTLGFHTGDLAPEELEAVVQSWIQVAQSCHEWESVETRVGDAEYWILQMNALLDYLEIRGMWKLQLSVFEILLHIVQLQTVKDASEIVLLQSRSATQYCRLGNCARAGTLLTQANQHIENNRVSSFATLSNHLVNVEYLLETGSLEKAASALSAARTFCQSSQVKGEISSSSGTQKMSWERVIADAALVHSKFFYAQGSMANALFFAKLSVRLNCRLWAKLEKMSQKKEDTPERDSCDAEVDTVTEGMANLNMKDASSKTYSEGSPFWPHIASHHSSLMNLVHLSAHSGLLQDAIYYAEQAVKINRTLNAKVRLIACQAQLGYDWIRGGHIPEGQELLKDAVEMSQELDNSIEIVSLRVSLAALYQAKGLHDQQSRALSEAERAVLDLCRPDSMMPLDLSSPDLGIEDKMEKLEIQKPSRKPRRAATTATTQRTRKAKTTSSESVSSKASSATAQSVALLKLRGDILRQQASCSLAGHDFDKALSLLKDAWQFAMSRAGQISTQIDESEHLLADTIRRFSTHAVYCVLPESTLSLPSVQSTAKEIEDLASTEASSTTKKTPAVRKTRATSTRGTRSRTTKKEEDFSTMLSRASNPLGDIFKAAITCGSTADAHAASRLMSRMSLLSNATASGALGTDLASPANVTEIGRIGAFERAQLSIEIDKQLPSFSDPLSWPVAPTWTRQLQSYSCSDFTSQYIDILPDNWNVISLSLSADRTDIVISKMHKGRAPFLLRLPLKRGDSEDEEEEEEFTFDEGKRELQDIIKLANISAHDARSRTDRQSRKEWWANREALDRRLETLLCNVENIWLGGFRGVFSPASRNVDLLSRFGDAFQNVLDKHLPSRRKGGKAGETRLTLHSSVLELFTGIQNLESREDPEDLLMDLLYFVVDILQFHGERNAYDEIDFDMMVVDTLDALRSYHESVQNEGHSEPDHTILILDKALHSFPWESLPCLQGLPVSRMPSLQCIRDRIMDFQQHTNDISQGLHINRSSGTYILNPGGDLKATQGTFEEDLSSIKGWTSIVNREPSEPEFKEALESRSLLLYFGHGSGAQYIRGRTIKRLDRCAVTFLMGCSSGCLTEAGDYEPYGTPMNYMHAGTPALVATLWDVTDKDIDRFAKSTFDMWGLLAGSEAVQGDVKGKSRCVKGAVTSQDSMSDRPVALDEAVTKSRTSCLLRYLNGAAPVIYGVPVFLK</sequence>
<dbReference type="Pfam" id="PF03568">
    <property type="entry name" value="Separin_C"/>
    <property type="match status" value="1"/>
</dbReference>
<evidence type="ECO:0000256" key="5">
    <source>
        <dbReference type="SAM" id="MobiDB-lite"/>
    </source>
</evidence>
<dbReference type="GO" id="GO:0016787">
    <property type="term" value="F:hydrolase activity"/>
    <property type="evidence" value="ECO:0007669"/>
    <property type="project" value="UniProtKB-KW"/>
</dbReference>
<gene>
    <name evidence="7" type="primary">ESP1</name>
    <name evidence="7" type="ORF">Plec18167_002390</name>
</gene>
<feature type="region of interest" description="Disordered" evidence="5">
    <location>
        <begin position="1351"/>
        <end position="1383"/>
    </location>
</feature>
<evidence type="ECO:0000313" key="8">
    <source>
        <dbReference type="Proteomes" id="UP001583193"/>
    </source>
</evidence>
<feature type="region of interest" description="Disordered" evidence="5">
    <location>
        <begin position="24"/>
        <end position="73"/>
    </location>
</feature>
<dbReference type="PANTHER" id="PTHR12792:SF0">
    <property type="entry name" value="SEPARIN"/>
    <property type="match status" value="1"/>
</dbReference>
<feature type="compositionally biased region" description="Low complexity" evidence="5">
    <location>
        <begin position="1374"/>
        <end position="1383"/>
    </location>
</feature>
<keyword evidence="8" id="KW-1185">Reference proteome</keyword>
<protein>
    <recommendedName>
        <fullName evidence="2">separase</fullName>
        <ecNumber evidence="2">3.4.22.49</ecNumber>
    </recommendedName>
</protein>
<evidence type="ECO:0000256" key="1">
    <source>
        <dbReference type="ARBA" id="ARBA00000451"/>
    </source>
</evidence>
<evidence type="ECO:0000256" key="4">
    <source>
        <dbReference type="ARBA" id="ARBA00022829"/>
    </source>
</evidence>
<organism evidence="7 8">
    <name type="scientific">Paecilomyces lecythidis</name>
    <dbReference type="NCBI Taxonomy" id="3004212"/>
    <lineage>
        <taxon>Eukaryota</taxon>
        <taxon>Fungi</taxon>
        <taxon>Dikarya</taxon>
        <taxon>Ascomycota</taxon>
        <taxon>Pezizomycotina</taxon>
        <taxon>Eurotiomycetes</taxon>
        <taxon>Eurotiomycetidae</taxon>
        <taxon>Eurotiales</taxon>
        <taxon>Thermoascaceae</taxon>
        <taxon>Paecilomyces</taxon>
    </lineage>
</organism>
<feature type="compositionally biased region" description="Polar residues" evidence="5">
    <location>
        <begin position="122"/>
        <end position="136"/>
    </location>
</feature>
<feature type="domain" description="Peptidase C50" evidence="6">
    <location>
        <begin position="1925"/>
        <end position="2020"/>
    </location>
</feature>
<evidence type="ECO:0000256" key="2">
    <source>
        <dbReference type="ARBA" id="ARBA00012489"/>
    </source>
</evidence>
<evidence type="ECO:0000259" key="6">
    <source>
        <dbReference type="PROSITE" id="PS51700"/>
    </source>
</evidence>
<evidence type="ECO:0000256" key="3">
    <source>
        <dbReference type="ARBA" id="ARBA00022801"/>
    </source>
</evidence>
<feature type="compositionally biased region" description="Low complexity" evidence="5">
    <location>
        <begin position="58"/>
        <end position="73"/>
    </location>
</feature>
<dbReference type="PANTHER" id="PTHR12792">
    <property type="entry name" value="EXTRA SPINDLE POLES 1-RELATED"/>
    <property type="match status" value="1"/>
</dbReference>
<name>A0ABR3Y914_9EURO</name>
<comment type="catalytic activity">
    <reaction evidence="1">
        <text>All bonds known to be hydrolyzed by this endopeptidase have arginine in P1 and an acidic residue in P4. P6 is often occupied by an acidic residue or by a hydroxy-amino-acid residue, the phosphorylation of which enhances cleavage.</text>
        <dbReference type="EC" id="3.4.22.49"/>
    </reaction>
</comment>
<feature type="compositionally biased region" description="Low complexity" evidence="5">
    <location>
        <begin position="1485"/>
        <end position="1495"/>
    </location>
</feature>
<dbReference type="SUPFAM" id="SSF48452">
    <property type="entry name" value="TPR-like"/>
    <property type="match status" value="1"/>
</dbReference>
<dbReference type="InterPro" id="IPR005314">
    <property type="entry name" value="Peptidase_C50"/>
</dbReference>
<comment type="caution">
    <text evidence="7">The sequence shown here is derived from an EMBL/GenBank/DDBJ whole genome shotgun (WGS) entry which is preliminary data.</text>
</comment>
<dbReference type="InterPro" id="IPR030397">
    <property type="entry name" value="SEPARIN_core_dom"/>
</dbReference>
<dbReference type="PROSITE" id="PS51700">
    <property type="entry name" value="SEPARIN"/>
    <property type="match status" value="1"/>
</dbReference>
<dbReference type="EMBL" id="JAVDPF010000004">
    <property type="protein sequence ID" value="KAL1884798.1"/>
    <property type="molecule type" value="Genomic_DNA"/>
</dbReference>
<keyword evidence="3 7" id="KW-0378">Hydrolase</keyword>
<keyword evidence="4" id="KW-0159">Chromosome partition</keyword>
<dbReference type="EC" id="3.4.22.49" evidence="2"/>
<accession>A0ABR3Y914</accession>
<dbReference type="Proteomes" id="UP001583193">
    <property type="component" value="Unassembled WGS sequence"/>
</dbReference>
<proteinExistence type="predicted"/>
<reference evidence="7 8" key="1">
    <citation type="journal article" date="2024" name="IMA Fungus">
        <title>IMA Genome - F19 : A genome assembly and annotation guide to empower mycologists, including annotated draft genome sequences of Ceratocystis pirilliformis, Diaporthe australafricana, Fusarium ophioides, Paecilomyces lecythidis, and Sporothrix stenoceras.</title>
        <authorList>
            <person name="Aylward J."/>
            <person name="Wilson A.M."/>
            <person name="Visagie C.M."/>
            <person name="Spraker J."/>
            <person name="Barnes I."/>
            <person name="Buitendag C."/>
            <person name="Ceriani C."/>
            <person name="Del Mar Angel L."/>
            <person name="du Plessis D."/>
            <person name="Fuchs T."/>
            <person name="Gasser K."/>
            <person name="Kramer D."/>
            <person name="Li W."/>
            <person name="Munsamy K."/>
            <person name="Piso A."/>
            <person name="Price J.L."/>
            <person name="Sonnekus B."/>
            <person name="Thomas C."/>
            <person name="van der Nest A."/>
            <person name="van Dijk A."/>
            <person name="van Heerden A."/>
            <person name="van Vuuren N."/>
            <person name="Yilmaz N."/>
            <person name="Duong T.A."/>
            <person name="van der Merwe N.A."/>
            <person name="Wingfield M.J."/>
            <person name="Wingfield B.D."/>
        </authorList>
    </citation>
    <scope>NUCLEOTIDE SEQUENCE [LARGE SCALE GENOMIC DNA]</scope>
    <source>
        <strain evidence="7 8">CMW 18167</strain>
    </source>
</reference>